<evidence type="ECO:0000256" key="1">
    <source>
        <dbReference type="SAM" id="Phobius"/>
    </source>
</evidence>
<feature type="transmembrane region" description="Helical" evidence="1">
    <location>
        <begin position="28"/>
        <end position="46"/>
    </location>
</feature>
<keyword evidence="1" id="KW-0472">Membrane</keyword>
<protein>
    <submittedName>
        <fullName evidence="2">Uncharacterized protein</fullName>
    </submittedName>
</protein>
<sequence length="54" mass="6063">MKKNQKFIFSLILLSAAAIGVRSFWTNAFTTSVMAIIVALTIYAVLKDMALRRK</sequence>
<proteinExistence type="predicted"/>
<organism evidence="2 3">
    <name type="scientific">Bacillus subtilis</name>
    <dbReference type="NCBI Taxonomy" id="1423"/>
    <lineage>
        <taxon>Bacteria</taxon>
        <taxon>Bacillati</taxon>
        <taxon>Bacillota</taxon>
        <taxon>Bacilli</taxon>
        <taxon>Bacillales</taxon>
        <taxon>Bacillaceae</taxon>
        <taxon>Bacillus</taxon>
    </lineage>
</organism>
<evidence type="ECO:0000313" key="3">
    <source>
        <dbReference type="Proteomes" id="UP000076442"/>
    </source>
</evidence>
<comment type="caution">
    <text evidence="2">The sequence shown here is derived from an EMBL/GenBank/DDBJ whole genome shotgun (WGS) entry which is preliminary data.</text>
</comment>
<evidence type="ECO:0000313" key="2">
    <source>
        <dbReference type="EMBL" id="KZD89311.1"/>
    </source>
</evidence>
<dbReference type="AlphaFoldDB" id="A0AAP1DYM6"/>
<keyword evidence="1" id="KW-1133">Transmembrane helix</keyword>
<dbReference type="Proteomes" id="UP000076442">
    <property type="component" value="Unassembled WGS sequence"/>
</dbReference>
<name>A0AAP1DYM6_BACIU</name>
<keyword evidence="1" id="KW-0812">Transmembrane</keyword>
<accession>A0AAP1DYM6</accession>
<reference evidence="2 3" key="1">
    <citation type="submission" date="2015-09" db="EMBL/GenBank/DDBJ databases">
        <title>Spore heat resistance.</title>
        <authorList>
            <person name="Boekhorst J."/>
            <person name="Berendsen E.M."/>
            <person name="Wells-Bennik M.H."/>
            <person name="Kuipers O.P."/>
        </authorList>
    </citation>
    <scope>NUCLEOTIDE SEQUENCE [LARGE SCALE GENOMIC DNA]</scope>
    <source>
        <strain evidence="2 3">B4122</strain>
    </source>
</reference>
<dbReference type="EMBL" id="LJZV01000024">
    <property type="protein sequence ID" value="KZD89311.1"/>
    <property type="molecule type" value="Genomic_DNA"/>
</dbReference>
<gene>
    <name evidence="2" type="ORF">B4122_3697</name>
</gene>